<accession>A0AAV9WIK9</accession>
<dbReference type="InterPro" id="IPR001810">
    <property type="entry name" value="F-box_dom"/>
</dbReference>
<gene>
    <name evidence="3" type="ORF">TWF481_006389</name>
</gene>
<sequence length="500" mass="57675">MDSLTKEPRWTRQISRGARVLRRLLNLKIPTISQYLRALKQKRKNARRVRKYLTNGRDASPTPSVETRATLFRRPHIAELIRPRKQDCYFLRLPVELQRQILGYCHRGRLGRIAKTCRQFYDICLYHHLYDANICSSANGLVLTKLAERPNFRRAVRNLRLGVYPPEGWRNCSEEEEEESDLEDSDSWGDADSAIFYDDLDPSYNSPEMMTALSNRHFEGVQTAEIKYPVSQLKSFIEIINALADNTPSKFDKLSIQLEDEAESVEVRLTVDETDFIRYPAGISHLKSRITSAMGTFDYFPMFRPSANTLNIVDINCCLWNSRCGPSEAVVCPLVKILRVTRDIASSPDIARSMSQVFPNVEELALKPVERGGRNSDDSNITKSRAWYSQWGTLKHVKKVRIEFHELNDWAKWEQARCGLNDILPGPLPITAKWSRIFISQWFEVGMRGLEAVHIRSGLAGEIYDIFGRYRADSSWEWQSAYMPMSSRLGFYRYCFTGNG</sequence>
<dbReference type="Pfam" id="PF12937">
    <property type="entry name" value="F-box-like"/>
    <property type="match status" value="1"/>
</dbReference>
<feature type="domain" description="F-box" evidence="2">
    <location>
        <begin position="91"/>
        <end position="130"/>
    </location>
</feature>
<keyword evidence="4" id="KW-1185">Reference proteome</keyword>
<comment type="caution">
    <text evidence="3">The sequence shown here is derived from an EMBL/GenBank/DDBJ whole genome shotgun (WGS) entry which is preliminary data.</text>
</comment>
<evidence type="ECO:0000256" key="1">
    <source>
        <dbReference type="SAM" id="MobiDB-lite"/>
    </source>
</evidence>
<dbReference type="InterPro" id="IPR036047">
    <property type="entry name" value="F-box-like_dom_sf"/>
</dbReference>
<evidence type="ECO:0000313" key="3">
    <source>
        <dbReference type="EMBL" id="KAK6507969.1"/>
    </source>
</evidence>
<feature type="compositionally biased region" description="Acidic residues" evidence="1">
    <location>
        <begin position="174"/>
        <end position="189"/>
    </location>
</feature>
<reference evidence="3 4" key="1">
    <citation type="submission" date="2023-08" db="EMBL/GenBank/DDBJ databases">
        <authorList>
            <person name="Palmer J.M."/>
        </authorList>
    </citation>
    <scope>NUCLEOTIDE SEQUENCE [LARGE SCALE GENOMIC DNA]</scope>
    <source>
        <strain evidence="3 4">TWF481</strain>
    </source>
</reference>
<dbReference type="EMBL" id="JAVHJL010000003">
    <property type="protein sequence ID" value="KAK6507969.1"/>
    <property type="molecule type" value="Genomic_DNA"/>
</dbReference>
<organism evidence="3 4">
    <name type="scientific">Arthrobotrys musiformis</name>
    <dbReference type="NCBI Taxonomy" id="47236"/>
    <lineage>
        <taxon>Eukaryota</taxon>
        <taxon>Fungi</taxon>
        <taxon>Dikarya</taxon>
        <taxon>Ascomycota</taxon>
        <taxon>Pezizomycotina</taxon>
        <taxon>Orbiliomycetes</taxon>
        <taxon>Orbiliales</taxon>
        <taxon>Orbiliaceae</taxon>
        <taxon>Arthrobotrys</taxon>
    </lineage>
</organism>
<dbReference type="AlphaFoldDB" id="A0AAV9WIK9"/>
<feature type="region of interest" description="Disordered" evidence="1">
    <location>
        <begin position="170"/>
        <end position="189"/>
    </location>
</feature>
<protein>
    <recommendedName>
        <fullName evidence="2">F-box domain-containing protein</fullName>
    </recommendedName>
</protein>
<proteinExistence type="predicted"/>
<name>A0AAV9WIK9_9PEZI</name>
<dbReference type="Proteomes" id="UP001370758">
    <property type="component" value="Unassembled WGS sequence"/>
</dbReference>
<evidence type="ECO:0000313" key="4">
    <source>
        <dbReference type="Proteomes" id="UP001370758"/>
    </source>
</evidence>
<dbReference type="SUPFAM" id="SSF81383">
    <property type="entry name" value="F-box domain"/>
    <property type="match status" value="1"/>
</dbReference>
<evidence type="ECO:0000259" key="2">
    <source>
        <dbReference type="Pfam" id="PF12937"/>
    </source>
</evidence>